<dbReference type="Gene3D" id="3.10.250.10">
    <property type="entry name" value="SRCR-like domain"/>
    <property type="match status" value="1"/>
</dbReference>
<dbReference type="EMBL" id="JAEHOE010000011">
    <property type="protein sequence ID" value="KAG2498104.1"/>
    <property type="molecule type" value="Genomic_DNA"/>
</dbReference>
<feature type="signal peptide" evidence="3">
    <location>
        <begin position="1"/>
        <end position="26"/>
    </location>
</feature>
<feature type="compositionally biased region" description="Low complexity" evidence="2">
    <location>
        <begin position="36"/>
        <end position="45"/>
    </location>
</feature>
<evidence type="ECO:0000256" key="2">
    <source>
        <dbReference type="SAM" id="MobiDB-lite"/>
    </source>
</evidence>
<feature type="domain" description="SRCR" evidence="4">
    <location>
        <begin position="315"/>
        <end position="466"/>
    </location>
</feature>
<dbReference type="PANTHER" id="PTHR48071">
    <property type="entry name" value="SRCR DOMAIN-CONTAINING PROTEIN"/>
    <property type="match status" value="1"/>
</dbReference>
<protein>
    <recommendedName>
        <fullName evidence="4">SRCR domain-containing protein</fullName>
    </recommendedName>
</protein>
<dbReference type="SUPFAM" id="SSF56487">
    <property type="entry name" value="SRCR-like"/>
    <property type="match status" value="1"/>
</dbReference>
<feature type="chain" id="PRO_5032591243" description="SRCR domain-containing protein" evidence="3">
    <location>
        <begin position="27"/>
        <end position="812"/>
    </location>
</feature>
<name>A0A835YAG0_9CHLO</name>
<organism evidence="5 6">
    <name type="scientific">Edaphochlamys debaryana</name>
    <dbReference type="NCBI Taxonomy" id="47281"/>
    <lineage>
        <taxon>Eukaryota</taxon>
        <taxon>Viridiplantae</taxon>
        <taxon>Chlorophyta</taxon>
        <taxon>core chlorophytes</taxon>
        <taxon>Chlorophyceae</taxon>
        <taxon>CS clade</taxon>
        <taxon>Chlamydomonadales</taxon>
        <taxon>Chlamydomonadales incertae sedis</taxon>
        <taxon>Edaphochlamys</taxon>
    </lineage>
</organism>
<dbReference type="PANTHER" id="PTHR48071:SF18">
    <property type="entry name" value="DELETED IN MALIGNANT BRAIN TUMORS 1 PROTEIN-RELATED"/>
    <property type="match status" value="1"/>
</dbReference>
<evidence type="ECO:0000256" key="1">
    <source>
        <dbReference type="ARBA" id="ARBA00023157"/>
    </source>
</evidence>
<feature type="compositionally biased region" description="Pro residues" evidence="2">
    <location>
        <begin position="122"/>
        <end position="131"/>
    </location>
</feature>
<keyword evidence="1" id="KW-1015">Disulfide bond</keyword>
<evidence type="ECO:0000313" key="5">
    <source>
        <dbReference type="EMBL" id="KAG2498104.1"/>
    </source>
</evidence>
<dbReference type="Proteomes" id="UP000612055">
    <property type="component" value="Unassembled WGS sequence"/>
</dbReference>
<dbReference type="AlphaFoldDB" id="A0A835YAG0"/>
<evidence type="ECO:0000313" key="6">
    <source>
        <dbReference type="Proteomes" id="UP000612055"/>
    </source>
</evidence>
<dbReference type="InterPro" id="IPR001190">
    <property type="entry name" value="SRCR"/>
</dbReference>
<keyword evidence="3" id="KW-0732">Signal</keyword>
<feature type="region of interest" description="Disordered" evidence="2">
    <location>
        <begin position="26"/>
        <end position="131"/>
    </location>
</feature>
<keyword evidence="6" id="KW-1185">Reference proteome</keyword>
<reference evidence="5" key="1">
    <citation type="journal article" date="2020" name="bioRxiv">
        <title>Comparative genomics of Chlamydomonas.</title>
        <authorList>
            <person name="Craig R.J."/>
            <person name="Hasan A.R."/>
            <person name="Ness R.W."/>
            <person name="Keightley P.D."/>
        </authorList>
    </citation>
    <scope>NUCLEOTIDE SEQUENCE</scope>
    <source>
        <strain evidence="5">CCAP 11/70</strain>
    </source>
</reference>
<feature type="compositionally biased region" description="Pro residues" evidence="2">
    <location>
        <begin position="747"/>
        <end position="761"/>
    </location>
</feature>
<dbReference type="GO" id="GO:0016020">
    <property type="term" value="C:membrane"/>
    <property type="evidence" value="ECO:0007669"/>
    <property type="project" value="InterPro"/>
</dbReference>
<feature type="domain" description="SRCR" evidence="4">
    <location>
        <begin position="141"/>
        <end position="282"/>
    </location>
</feature>
<comment type="caution">
    <text evidence="5">The sequence shown here is derived from an EMBL/GenBank/DDBJ whole genome shotgun (WGS) entry which is preliminary data.</text>
</comment>
<sequence length="812" mass="86072">MARGLSAIGAVVLALALLAHAELAKAAEEPPPSGPLAPDGPDDQLVPPPAADDDPAPDHFDFPPPDAWDGDAFTWHPPAEDDRTHPPEAPPSPPDHPFEPVSPTMPPFVPHQPMWPTLPTRPGAPPRVPSPPYAPFQEVSLRLVGGASPSEGVVQVYSAAASEWGSFCVPVERLKGIPDEDQDVAKLICRQLGLPWHGAKLMRPEGFSSAEVSPTSWKAMAATTYSVGSVCYWNAAEARTVFDCEGVEDLTAEPRVNCNTAGRVVTGSRQKRNYLPAAVSCHEVAPKGAPPPPPSPPLPPLARMGPSINYTTRIVHPVTGTQFGPDGRRITRGRLEVLLPPASGGEPVWGTVCSVSAPPKELAQYACRAAGLPWEGAYTINSKAAPRLAPKTMPMHWYYVEQCRLDPRGLACAVTANWMSVYVLVQAARAGLERVDPFVLSKVKASLEACDESQKGHYLDAVAVCREAPAPMPPSFEERSPATPPSPPLAVQSDVLLRADEVFDGVYMVKVGVRPDATADHMWGTFCWEDMINGQRPGQENAAAAAVCHQLTSGARPYGKWSYVGPSTEYEHVPPAAVRQAVPWVATGLDCTAVPVSPESPPVWGDRDELFIGSAPNVTVCKCGRGPSAGDGGCAAGGRHEQQLGAPGSHHASAVCRDLGFGWTEAKLLPTTAAEAPKDGSLHIAMEAVECPSAQYPLSWLGDAAPFEARSRLSFMRDCKVPLDRNSRLPLCDHTTDVVLSCGGDSPPLPRSSPTPSPASSPPAYGAYGSQPPPAYGAYGAQPPPVYGSHGGSTKDHPSPPLYGGSRRALRR</sequence>
<feature type="compositionally biased region" description="Low complexity" evidence="2">
    <location>
        <begin position="762"/>
        <end position="781"/>
    </location>
</feature>
<feature type="region of interest" description="Disordered" evidence="2">
    <location>
        <begin position="743"/>
        <end position="812"/>
    </location>
</feature>
<evidence type="ECO:0000259" key="4">
    <source>
        <dbReference type="PROSITE" id="PS50287"/>
    </source>
</evidence>
<dbReference type="OrthoDB" id="536461at2759"/>
<accession>A0A835YAG0</accession>
<dbReference type="InterPro" id="IPR036772">
    <property type="entry name" value="SRCR-like_dom_sf"/>
</dbReference>
<proteinExistence type="predicted"/>
<feature type="domain" description="SRCR" evidence="4">
    <location>
        <begin position="652"/>
        <end position="743"/>
    </location>
</feature>
<dbReference type="PROSITE" id="PS50287">
    <property type="entry name" value="SRCR_2"/>
    <property type="match status" value="3"/>
</dbReference>
<evidence type="ECO:0000256" key="3">
    <source>
        <dbReference type="SAM" id="SignalP"/>
    </source>
</evidence>
<gene>
    <name evidence="5" type="ORF">HYH03_003862</name>
</gene>